<feature type="domain" description="Type II methyltransferase M.TaqI-like" evidence="8">
    <location>
        <begin position="145"/>
        <end position="292"/>
    </location>
</feature>
<dbReference type="REBASE" id="431368">
    <property type="entry name" value="M.Hpy13338VI"/>
</dbReference>
<sequence>MTTKLSCKGLSQSIQRFRIDDIEKSIVKYAIETIKPNHTDLNSFANNHNEDIVNILRDNKIPICFDVFNALFENLLDKERKTKFGMIFTPKYIADFICNETFAKFEDLNDIKVIDPCCGCGIFLISAIEQIKSKTKKSIKQIIKNQIFGLDIDKDNVKKVILLLKIMGLVYNENIEDCDINIRHCDSLITDWKLAFDIDFDCIIGNPPYINPHSLSKKQTAFLKQNFQTTSSGVFNIFYAFIELGMKFIKPNGFLSYIVPNNFFTISAAKPLRDFIEPYLCELIDFKDNMVFKPTRTYSTIITLSLNDNKCIKYADIQKTNQVATYLDNIAYKMLDKKSVFGHKWRFLDISVESNIKKIENQFFVLKPFINTGIATLRDEVYCVDFDGKFFFKNVNGKKYIIDSDLIKPIYKIPKFKNSKQSGYFIFPYTIKNNIATIIDERTMQREFSNTYEYLLARKNELDLRDKGKANPVSWYAYGRTQGLNKSGKKLLFSTFGAKPNFIFIDNKTALFCNGYAIVENDSIELEILQKVLNSCIVQYYIQHTSYQIDGGYFCYQKKYIEKFGIPYFDFKEKEFLLKASPKEIDTFLIDKYEIIL</sequence>
<dbReference type="GO" id="GO:0003677">
    <property type="term" value="F:DNA binding"/>
    <property type="evidence" value="ECO:0007669"/>
    <property type="project" value="UniProtKB-KW"/>
</dbReference>
<evidence type="ECO:0000256" key="3">
    <source>
        <dbReference type="ARBA" id="ARBA00022679"/>
    </source>
</evidence>
<organism evidence="9 10">
    <name type="scientific">Helicobacter pylori</name>
    <name type="common">Campylobacter pylori</name>
    <dbReference type="NCBI Taxonomy" id="210"/>
    <lineage>
        <taxon>Bacteria</taxon>
        <taxon>Pseudomonadati</taxon>
        <taxon>Campylobacterota</taxon>
        <taxon>Epsilonproteobacteria</taxon>
        <taxon>Campylobacterales</taxon>
        <taxon>Helicobacteraceae</taxon>
        <taxon>Helicobacter</taxon>
    </lineage>
</organism>
<evidence type="ECO:0000256" key="7">
    <source>
        <dbReference type="ARBA" id="ARBA00047942"/>
    </source>
</evidence>
<keyword evidence="3" id="KW-0808">Transferase</keyword>
<comment type="catalytic activity">
    <reaction evidence="7">
        <text>a 2'-deoxyadenosine in DNA + S-adenosyl-L-methionine = an N(6)-methyl-2'-deoxyadenosine in DNA + S-adenosyl-L-homocysteine + H(+)</text>
        <dbReference type="Rhea" id="RHEA:15197"/>
        <dbReference type="Rhea" id="RHEA-COMP:12418"/>
        <dbReference type="Rhea" id="RHEA-COMP:12419"/>
        <dbReference type="ChEBI" id="CHEBI:15378"/>
        <dbReference type="ChEBI" id="CHEBI:57856"/>
        <dbReference type="ChEBI" id="CHEBI:59789"/>
        <dbReference type="ChEBI" id="CHEBI:90615"/>
        <dbReference type="ChEBI" id="CHEBI:90616"/>
        <dbReference type="EC" id="2.1.1.72"/>
    </reaction>
</comment>
<keyword evidence="2" id="KW-0489">Methyltransferase</keyword>
<dbReference type="Pfam" id="PF07669">
    <property type="entry name" value="Eco57I"/>
    <property type="match status" value="1"/>
</dbReference>
<evidence type="ECO:0000256" key="4">
    <source>
        <dbReference type="ARBA" id="ARBA00022691"/>
    </source>
</evidence>
<dbReference type="InterPro" id="IPR011639">
    <property type="entry name" value="MethylTrfase_TaqI-like_dom"/>
</dbReference>
<dbReference type="CDD" id="cd02440">
    <property type="entry name" value="AdoMet_MTases"/>
    <property type="match status" value="1"/>
</dbReference>
<evidence type="ECO:0000256" key="2">
    <source>
        <dbReference type="ARBA" id="ARBA00022603"/>
    </source>
</evidence>
<dbReference type="EMBL" id="UGHQ01000001">
    <property type="protein sequence ID" value="STO82254.1"/>
    <property type="molecule type" value="Genomic_DNA"/>
</dbReference>
<keyword evidence="6" id="KW-0238">DNA-binding</keyword>
<keyword evidence="5" id="KW-0680">Restriction system</keyword>
<dbReference type="RefSeq" id="WP_114990750.1">
    <property type="nucleotide sequence ID" value="NZ_UGHQ01000001.1"/>
</dbReference>
<dbReference type="GO" id="GO:0032259">
    <property type="term" value="P:methylation"/>
    <property type="evidence" value="ECO:0007669"/>
    <property type="project" value="UniProtKB-KW"/>
</dbReference>
<gene>
    <name evidence="9" type="ORF">NCTC13338_00353</name>
</gene>
<dbReference type="GO" id="GO:0016787">
    <property type="term" value="F:hydrolase activity"/>
    <property type="evidence" value="ECO:0007669"/>
    <property type="project" value="UniProtKB-KW"/>
</dbReference>
<dbReference type="InterPro" id="IPR002052">
    <property type="entry name" value="DNA_methylase_N6_adenine_CS"/>
</dbReference>
<dbReference type="PANTHER" id="PTHR33841">
    <property type="entry name" value="DNA METHYLTRANSFERASE YEEA-RELATED"/>
    <property type="match status" value="1"/>
</dbReference>
<dbReference type="Proteomes" id="UP000254543">
    <property type="component" value="Unassembled WGS sequence"/>
</dbReference>
<protein>
    <recommendedName>
        <fullName evidence="1">site-specific DNA-methyltransferase (adenine-specific)</fullName>
        <ecNumber evidence="1">2.1.1.72</ecNumber>
    </recommendedName>
</protein>
<evidence type="ECO:0000256" key="1">
    <source>
        <dbReference type="ARBA" id="ARBA00011900"/>
    </source>
</evidence>
<dbReference type="PANTHER" id="PTHR33841:SF6">
    <property type="entry name" value="TYPE II METHYLTRANSFERASE M.HINDII"/>
    <property type="match status" value="1"/>
</dbReference>
<dbReference type="GO" id="GO:0009007">
    <property type="term" value="F:site-specific DNA-methyltransferase (adenine-specific) activity"/>
    <property type="evidence" value="ECO:0007669"/>
    <property type="project" value="UniProtKB-EC"/>
</dbReference>
<dbReference type="PROSITE" id="PS00092">
    <property type="entry name" value="N6_MTASE"/>
    <property type="match status" value="1"/>
</dbReference>
<dbReference type="EC" id="2.1.1.72" evidence="1"/>
<dbReference type="SUPFAM" id="SSF53335">
    <property type="entry name" value="S-adenosyl-L-methionine-dependent methyltransferases"/>
    <property type="match status" value="1"/>
</dbReference>
<dbReference type="PRINTS" id="PR00507">
    <property type="entry name" value="N12N6MTFRASE"/>
</dbReference>
<evidence type="ECO:0000256" key="6">
    <source>
        <dbReference type="ARBA" id="ARBA00023125"/>
    </source>
</evidence>
<dbReference type="Gene3D" id="3.40.50.150">
    <property type="entry name" value="Vaccinia Virus protein VP39"/>
    <property type="match status" value="1"/>
</dbReference>
<accession>A0A377IQ15</accession>
<evidence type="ECO:0000313" key="9">
    <source>
        <dbReference type="EMBL" id="STO82254.1"/>
    </source>
</evidence>
<evidence type="ECO:0000256" key="5">
    <source>
        <dbReference type="ARBA" id="ARBA00022747"/>
    </source>
</evidence>
<dbReference type="InterPro" id="IPR050953">
    <property type="entry name" value="N4_N6_ade-DNA_methylase"/>
</dbReference>
<keyword evidence="4" id="KW-0949">S-adenosyl-L-methionine</keyword>
<reference evidence="9 10" key="1">
    <citation type="submission" date="2018-06" db="EMBL/GenBank/DDBJ databases">
        <authorList>
            <consortium name="Pathogen Informatics"/>
            <person name="Doyle S."/>
        </authorList>
    </citation>
    <scope>NUCLEOTIDE SEQUENCE [LARGE SCALE GENOMIC DNA]</scope>
    <source>
        <strain evidence="9 10">NCTC13338</strain>
    </source>
</reference>
<evidence type="ECO:0000313" key="10">
    <source>
        <dbReference type="Proteomes" id="UP000254543"/>
    </source>
</evidence>
<dbReference type="InterPro" id="IPR029063">
    <property type="entry name" value="SAM-dependent_MTases_sf"/>
</dbReference>
<evidence type="ECO:0000259" key="8">
    <source>
        <dbReference type="Pfam" id="PF07669"/>
    </source>
</evidence>
<name>A0A377IQ15_HELPX</name>
<dbReference type="GO" id="GO:0009307">
    <property type="term" value="P:DNA restriction-modification system"/>
    <property type="evidence" value="ECO:0007669"/>
    <property type="project" value="UniProtKB-KW"/>
</dbReference>
<dbReference type="AlphaFoldDB" id="A0A377IQ15"/>
<proteinExistence type="predicted"/>
<keyword evidence="9" id="KW-0378">Hydrolase</keyword>